<feature type="transmembrane region" description="Helical" evidence="7">
    <location>
        <begin position="300"/>
        <end position="324"/>
    </location>
</feature>
<feature type="transmembrane region" description="Helical" evidence="7">
    <location>
        <begin position="390"/>
        <end position="409"/>
    </location>
</feature>
<evidence type="ECO:0000256" key="2">
    <source>
        <dbReference type="ARBA" id="ARBA00005241"/>
    </source>
</evidence>
<evidence type="ECO:0000256" key="4">
    <source>
        <dbReference type="ARBA" id="ARBA00022989"/>
    </source>
</evidence>
<feature type="region of interest" description="Disordered" evidence="6">
    <location>
        <begin position="246"/>
        <end position="267"/>
    </location>
</feature>
<sequence>MAYDFGVSVSRLRLRTHLFVFWAYQACYYPFATLLLRDVWGLQASAVALCQVLVTVSDTFSSPLFGYYADKHQSHRALHVTSIVVAAVMRALVVIVAWIAVPAIGGTAKATAVAALLVATAQATGGGGVSLGDTATMNVIERAGGVADDYGRERLWGAVGWAIAAPLVGLAMDACGRKPEDAFADDGVTVIPRVHPGLDDVKCVVPWPYVPVTLGLVCALLAAAMSAVWLPHGRVVGTTVSRELKTRDDTKQQRGEMEDDADVDVEESERLLDSPVDDVNDDLDKSTLVARTRAALRSMFGTCVSVCLASCFMAAQDIYFFLFIDDDGGSTLLCGLAMTLTCCAEVPIFAVAKHLRKTYFPSALDVFRVVFLCYSIRFFGYFLLPSLPSPWFVLPIQLLHGITFGLYYATATATFREASPPGAEASMMGYLSGIGALGRIVGMSIGGVLYSVQFAEFSMFRSNGRFMWFVLGVLSLLAAIVTSLRLRRS</sequence>
<evidence type="ECO:0000256" key="1">
    <source>
        <dbReference type="ARBA" id="ARBA00004141"/>
    </source>
</evidence>
<dbReference type="InterPro" id="IPR024989">
    <property type="entry name" value="MFS_assoc_dom"/>
</dbReference>
<feature type="compositionally biased region" description="Acidic residues" evidence="6">
    <location>
        <begin position="257"/>
        <end position="267"/>
    </location>
</feature>
<feature type="transmembrane region" description="Helical" evidence="7">
    <location>
        <begin position="364"/>
        <end position="384"/>
    </location>
</feature>
<evidence type="ECO:0000256" key="5">
    <source>
        <dbReference type="ARBA" id="ARBA00023136"/>
    </source>
</evidence>
<dbReference type="OrthoDB" id="515887at2759"/>
<feature type="transmembrane region" description="Helical" evidence="7">
    <location>
        <begin position="42"/>
        <end position="65"/>
    </location>
</feature>
<dbReference type="GO" id="GO:0016020">
    <property type="term" value="C:membrane"/>
    <property type="evidence" value="ECO:0007669"/>
    <property type="project" value="UniProtKB-SubCell"/>
</dbReference>
<evidence type="ECO:0000313" key="10">
    <source>
        <dbReference type="Proteomes" id="UP000660262"/>
    </source>
</evidence>
<evidence type="ECO:0000256" key="3">
    <source>
        <dbReference type="ARBA" id="ARBA00022692"/>
    </source>
</evidence>
<comment type="caution">
    <text evidence="9">The sequence shown here is derived from an EMBL/GenBank/DDBJ whole genome shotgun (WGS) entry which is preliminary data.</text>
</comment>
<accession>A0A830H8H6</accession>
<keyword evidence="5 7" id="KW-0472">Membrane</keyword>
<dbReference type="Gene3D" id="1.20.1250.20">
    <property type="entry name" value="MFS general substrate transporter like domains"/>
    <property type="match status" value="2"/>
</dbReference>
<dbReference type="PANTHER" id="PTHR16172">
    <property type="entry name" value="MAJOR FACILITATOR SUPERFAMILY DOMAIN-CONTAINING PROTEIN 6-LIKE"/>
    <property type="match status" value="1"/>
</dbReference>
<evidence type="ECO:0000313" key="9">
    <source>
        <dbReference type="EMBL" id="GHP01427.1"/>
    </source>
</evidence>
<feature type="domain" description="Major facilitator superfamily associated" evidence="8">
    <location>
        <begin position="12"/>
        <end position="460"/>
    </location>
</feature>
<evidence type="ECO:0000256" key="6">
    <source>
        <dbReference type="SAM" id="MobiDB-lite"/>
    </source>
</evidence>
<proteinExistence type="inferred from homology"/>
<reference evidence="9" key="1">
    <citation type="submission" date="2020-10" db="EMBL/GenBank/DDBJ databases">
        <title>Unveiling of a novel bifunctional photoreceptor, Dualchrome1, isolated from a cosmopolitan green alga.</title>
        <authorList>
            <person name="Suzuki S."/>
            <person name="Kawachi M."/>
        </authorList>
    </citation>
    <scope>NUCLEOTIDE SEQUENCE</scope>
    <source>
        <strain evidence="9">NIES 2893</strain>
    </source>
</reference>
<feature type="compositionally biased region" description="Basic and acidic residues" evidence="6">
    <location>
        <begin position="246"/>
        <end position="256"/>
    </location>
</feature>
<feature type="transmembrane region" description="Helical" evidence="7">
    <location>
        <begin position="466"/>
        <end position="486"/>
    </location>
</feature>
<dbReference type="InterPro" id="IPR036259">
    <property type="entry name" value="MFS_trans_sf"/>
</dbReference>
<dbReference type="EMBL" id="BNJQ01000001">
    <property type="protein sequence ID" value="GHP01427.1"/>
    <property type="molecule type" value="Genomic_DNA"/>
</dbReference>
<dbReference type="Proteomes" id="UP000660262">
    <property type="component" value="Unassembled WGS sequence"/>
</dbReference>
<comment type="subcellular location">
    <subcellularLocation>
        <location evidence="1">Membrane</location>
        <topology evidence="1">Multi-pass membrane protein</topology>
    </subcellularLocation>
</comment>
<feature type="transmembrane region" description="Helical" evidence="7">
    <location>
        <begin position="77"/>
        <end position="101"/>
    </location>
</feature>
<dbReference type="AlphaFoldDB" id="A0A830H8H6"/>
<dbReference type="InterPro" id="IPR051717">
    <property type="entry name" value="MFS_MFSD6"/>
</dbReference>
<protein>
    <recommendedName>
        <fullName evidence="8">Major facilitator superfamily associated domain-containing protein</fullName>
    </recommendedName>
</protein>
<feature type="transmembrane region" description="Helical" evidence="7">
    <location>
        <begin position="18"/>
        <end position="36"/>
    </location>
</feature>
<gene>
    <name evidence="9" type="ORF">PPROV_000018300</name>
</gene>
<dbReference type="PANTHER" id="PTHR16172:SF41">
    <property type="entry name" value="MAJOR FACILITATOR SUPERFAMILY DOMAIN-CONTAINING PROTEIN 6-LIKE"/>
    <property type="match status" value="1"/>
</dbReference>
<keyword evidence="3 7" id="KW-0812">Transmembrane</keyword>
<evidence type="ECO:0000259" key="8">
    <source>
        <dbReference type="Pfam" id="PF12832"/>
    </source>
</evidence>
<dbReference type="Pfam" id="PF12832">
    <property type="entry name" value="MFS_1_like"/>
    <property type="match status" value="1"/>
</dbReference>
<dbReference type="SUPFAM" id="SSF103473">
    <property type="entry name" value="MFS general substrate transporter"/>
    <property type="match status" value="1"/>
</dbReference>
<evidence type="ECO:0000256" key="7">
    <source>
        <dbReference type="SAM" id="Phobius"/>
    </source>
</evidence>
<keyword evidence="10" id="KW-1185">Reference proteome</keyword>
<feature type="transmembrane region" description="Helical" evidence="7">
    <location>
        <begin position="430"/>
        <end position="454"/>
    </location>
</feature>
<name>A0A830H8H6_9CHLO</name>
<feature type="transmembrane region" description="Helical" evidence="7">
    <location>
        <begin position="330"/>
        <end position="352"/>
    </location>
</feature>
<organism evidence="9 10">
    <name type="scientific">Pycnococcus provasolii</name>
    <dbReference type="NCBI Taxonomy" id="41880"/>
    <lineage>
        <taxon>Eukaryota</taxon>
        <taxon>Viridiplantae</taxon>
        <taxon>Chlorophyta</taxon>
        <taxon>Pseudoscourfieldiophyceae</taxon>
        <taxon>Pseudoscourfieldiales</taxon>
        <taxon>Pycnococcaceae</taxon>
        <taxon>Pycnococcus</taxon>
    </lineage>
</organism>
<keyword evidence="4 7" id="KW-1133">Transmembrane helix</keyword>
<feature type="transmembrane region" description="Helical" evidence="7">
    <location>
        <begin position="209"/>
        <end position="230"/>
    </location>
</feature>
<comment type="similarity">
    <text evidence="2">Belongs to the major facilitator superfamily. MFSD6 family.</text>
</comment>